<feature type="region of interest" description="Disordered" evidence="1">
    <location>
        <begin position="1"/>
        <end position="21"/>
    </location>
</feature>
<proteinExistence type="predicted"/>
<dbReference type="InterPro" id="IPR011089">
    <property type="entry name" value="GmrSD_C"/>
</dbReference>
<feature type="compositionally biased region" description="Low complexity" evidence="1">
    <location>
        <begin position="266"/>
        <end position="282"/>
    </location>
</feature>
<feature type="domain" description="GmrSD restriction endonucleases C-terminal" evidence="2">
    <location>
        <begin position="159"/>
        <end position="265"/>
    </location>
</feature>
<dbReference type="PANTHER" id="PTHR24094">
    <property type="entry name" value="SECRETED PROTEIN"/>
    <property type="match status" value="1"/>
</dbReference>
<evidence type="ECO:0000313" key="3">
    <source>
        <dbReference type="EMBL" id="GAA3557255.1"/>
    </source>
</evidence>
<evidence type="ECO:0000313" key="4">
    <source>
        <dbReference type="Proteomes" id="UP001500630"/>
    </source>
</evidence>
<evidence type="ECO:0000256" key="1">
    <source>
        <dbReference type="SAM" id="MobiDB-lite"/>
    </source>
</evidence>
<dbReference type="Proteomes" id="UP001500630">
    <property type="component" value="Unassembled WGS sequence"/>
</dbReference>
<dbReference type="Pfam" id="PF07510">
    <property type="entry name" value="GmrSD_C"/>
    <property type="match status" value="1"/>
</dbReference>
<keyword evidence="4" id="KW-1185">Reference proteome</keyword>
<comment type="caution">
    <text evidence="3">The sequence shown here is derived from an EMBL/GenBank/DDBJ whole genome shotgun (WGS) entry which is preliminary data.</text>
</comment>
<dbReference type="PANTHER" id="PTHR24094:SF15">
    <property type="entry name" value="AMP-DEPENDENT SYNTHETASE_LIGASE DOMAIN-CONTAINING PROTEIN-RELATED"/>
    <property type="match status" value="1"/>
</dbReference>
<sequence length="317" mass="34027">MPGQRPERATGRDHGEHGRQGLTGSIAVLADGTISHTILPVSEMPMPGISLDNQEPSEDFLSTKDAIAFLAGAIIVVSFVGTAKTPPATAASPLGNVSGTLPGLAPIISDADKAKARGLIKSLRVKGLGPNTGYDRARYGANWADDATGVPYARNGCRTRDDLLARDGQEVKYRPGSSCEVVSMELTDPYTGRVIHWHKDNADEVQVDHVVPLNYGWRMGAPRWAMAKRLDFANDPLNLLPVDGDANEEKDASGPASWLPPRRGIRCPTSPGSRRSRSSTTCPSPPPTRRRCWRNAADADAVPLMGALRPLMAALRR</sequence>
<dbReference type="EMBL" id="BAABDQ010000008">
    <property type="protein sequence ID" value="GAA3557255.1"/>
    <property type="molecule type" value="Genomic_DNA"/>
</dbReference>
<evidence type="ECO:0000259" key="2">
    <source>
        <dbReference type="Pfam" id="PF07510"/>
    </source>
</evidence>
<accession>A0ABP6WVA9</accession>
<protein>
    <recommendedName>
        <fullName evidence="2">GmrSD restriction endonucleases C-terminal domain-containing protein</fullName>
    </recommendedName>
</protein>
<feature type="compositionally biased region" description="Basic and acidic residues" evidence="1">
    <location>
        <begin position="1"/>
        <end position="19"/>
    </location>
</feature>
<feature type="region of interest" description="Disordered" evidence="1">
    <location>
        <begin position="243"/>
        <end position="291"/>
    </location>
</feature>
<gene>
    <name evidence="3" type="ORF">GCM10022419_042400</name>
</gene>
<reference evidence="4" key="1">
    <citation type="journal article" date="2019" name="Int. J. Syst. Evol. Microbiol.">
        <title>The Global Catalogue of Microorganisms (GCM) 10K type strain sequencing project: providing services to taxonomists for standard genome sequencing and annotation.</title>
        <authorList>
            <consortium name="The Broad Institute Genomics Platform"/>
            <consortium name="The Broad Institute Genome Sequencing Center for Infectious Disease"/>
            <person name="Wu L."/>
            <person name="Ma J."/>
        </authorList>
    </citation>
    <scope>NUCLEOTIDE SEQUENCE [LARGE SCALE GENOMIC DNA]</scope>
    <source>
        <strain evidence="4">JCM 17326</strain>
    </source>
</reference>
<organism evidence="3 4">
    <name type="scientific">Nonomuraea rosea</name>
    <dbReference type="NCBI Taxonomy" id="638574"/>
    <lineage>
        <taxon>Bacteria</taxon>
        <taxon>Bacillati</taxon>
        <taxon>Actinomycetota</taxon>
        <taxon>Actinomycetes</taxon>
        <taxon>Streptosporangiales</taxon>
        <taxon>Streptosporangiaceae</taxon>
        <taxon>Nonomuraea</taxon>
    </lineage>
</organism>
<name>A0ABP6WVA9_9ACTN</name>